<evidence type="ECO:0000256" key="1">
    <source>
        <dbReference type="SAM" id="MobiDB-lite"/>
    </source>
</evidence>
<sequence length="109" mass="12778">GTFYVWSNNMISEYQGNNDHEPLVITSTTNKWDKGKVKRRRVNPATGSQIDPFRNHSEVNASSVNEWKPNRQLREKNSRDTTNSRLDSSRYSDHWNPNEVSDQNRKSRL</sequence>
<feature type="non-terminal residue" evidence="2">
    <location>
        <position position="1"/>
    </location>
</feature>
<feature type="region of interest" description="Disordered" evidence="1">
    <location>
        <begin position="32"/>
        <end position="109"/>
    </location>
</feature>
<gene>
    <name evidence="2" type="primary">ORF35695</name>
</gene>
<dbReference type="EMBL" id="HACG01012388">
    <property type="protein sequence ID" value="CEK59253.1"/>
    <property type="molecule type" value="Transcribed_RNA"/>
</dbReference>
<organism evidence="2">
    <name type="scientific">Arion vulgaris</name>
    <dbReference type="NCBI Taxonomy" id="1028688"/>
    <lineage>
        <taxon>Eukaryota</taxon>
        <taxon>Metazoa</taxon>
        <taxon>Spiralia</taxon>
        <taxon>Lophotrochozoa</taxon>
        <taxon>Mollusca</taxon>
        <taxon>Gastropoda</taxon>
        <taxon>Heterobranchia</taxon>
        <taxon>Euthyneura</taxon>
        <taxon>Panpulmonata</taxon>
        <taxon>Eupulmonata</taxon>
        <taxon>Stylommatophora</taxon>
        <taxon>Helicina</taxon>
        <taxon>Arionoidea</taxon>
        <taxon>Arionidae</taxon>
        <taxon>Arion</taxon>
    </lineage>
</organism>
<feature type="compositionally biased region" description="Basic and acidic residues" evidence="1">
    <location>
        <begin position="68"/>
        <end position="79"/>
    </location>
</feature>
<evidence type="ECO:0000313" key="2">
    <source>
        <dbReference type="EMBL" id="CEK59253.1"/>
    </source>
</evidence>
<protein>
    <submittedName>
        <fullName evidence="2">Uncharacterized protein</fullName>
    </submittedName>
</protein>
<accession>A0A0B6YSN5</accession>
<dbReference type="AlphaFoldDB" id="A0A0B6YSN5"/>
<reference evidence="2" key="1">
    <citation type="submission" date="2014-12" db="EMBL/GenBank/DDBJ databases">
        <title>Insight into the proteome of Arion vulgaris.</title>
        <authorList>
            <person name="Aradska J."/>
            <person name="Bulat T."/>
            <person name="Smidak R."/>
            <person name="Sarate P."/>
            <person name="Gangsoo J."/>
            <person name="Sialana F."/>
            <person name="Bilban M."/>
            <person name="Lubec G."/>
        </authorList>
    </citation>
    <scope>NUCLEOTIDE SEQUENCE</scope>
    <source>
        <tissue evidence="2">Skin</tissue>
    </source>
</reference>
<name>A0A0B6YSN5_9EUPU</name>
<proteinExistence type="predicted"/>